<evidence type="ECO:0000313" key="1">
    <source>
        <dbReference type="EMBL" id="KAI4861190.1"/>
    </source>
</evidence>
<sequence length="218" mass="23509">MLLATLLVSFLAFAGHASAVSWYFLRYYPATGQKFTSFSGEMTIPSLQKAGVYYLWPGLQPSDNSGVYQNVLDGRSGTWWIGSGWCCSNPSLPWGSGFNTYAGEKVTFNNRIEGSNWVSTLTRQSTGESVTNNFALTSKSFNQALFAIELYDVSWDFGALTFSNVVITSTGSSDSSWCNTKPENYNGATTFSISGLSASVSGSTVTCKIGSVTLQKPA</sequence>
<protein>
    <submittedName>
        <fullName evidence="1">Uncharacterized protein</fullName>
    </submittedName>
</protein>
<reference evidence="1 2" key="1">
    <citation type="journal article" date="2022" name="New Phytol.">
        <title>Ecological generalism drives hyperdiversity of secondary metabolite gene clusters in xylarialean endophytes.</title>
        <authorList>
            <person name="Franco M.E.E."/>
            <person name="Wisecaver J.H."/>
            <person name="Arnold A.E."/>
            <person name="Ju Y.M."/>
            <person name="Slot J.C."/>
            <person name="Ahrendt S."/>
            <person name="Moore L.P."/>
            <person name="Eastman K.E."/>
            <person name="Scott K."/>
            <person name="Konkel Z."/>
            <person name="Mondo S.J."/>
            <person name="Kuo A."/>
            <person name="Hayes R.D."/>
            <person name="Haridas S."/>
            <person name="Andreopoulos B."/>
            <person name="Riley R."/>
            <person name="LaButti K."/>
            <person name="Pangilinan J."/>
            <person name="Lipzen A."/>
            <person name="Amirebrahimi M."/>
            <person name="Yan J."/>
            <person name="Adam C."/>
            <person name="Keymanesh K."/>
            <person name="Ng V."/>
            <person name="Louie K."/>
            <person name="Northen T."/>
            <person name="Drula E."/>
            <person name="Henrissat B."/>
            <person name="Hsieh H.M."/>
            <person name="Youens-Clark K."/>
            <person name="Lutzoni F."/>
            <person name="Miadlikowska J."/>
            <person name="Eastwood D.C."/>
            <person name="Hamelin R.C."/>
            <person name="Grigoriev I.V."/>
            <person name="U'Ren J.M."/>
        </authorList>
    </citation>
    <scope>NUCLEOTIDE SEQUENCE [LARGE SCALE GENOMIC DNA]</scope>
    <source>
        <strain evidence="1 2">CBS 119005</strain>
    </source>
</reference>
<name>A0ACB9YP33_9PEZI</name>
<keyword evidence="2" id="KW-1185">Reference proteome</keyword>
<dbReference type="EMBL" id="MU393560">
    <property type="protein sequence ID" value="KAI4861190.1"/>
    <property type="molecule type" value="Genomic_DNA"/>
</dbReference>
<dbReference type="Proteomes" id="UP001497700">
    <property type="component" value="Unassembled WGS sequence"/>
</dbReference>
<evidence type="ECO:0000313" key="2">
    <source>
        <dbReference type="Proteomes" id="UP001497700"/>
    </source>
</evidence>
<gene>
    <name evidence="1" type="ORF">F4820DRAFT_79805</name>
</gene>
<comment type="caution">
    <text evidence="1">The sequence shown here is derived from an EMBL/GenBank/DDBJ whole genome shotgun (WGS) entry which is preliminary data.</text>
</comment>
<organism evidence="1 2">
    <name type="scientific">Hypoxylon rubiginosum</name>
    <dbReference type="NCBI Taxonomy" id="110542"/>
    <lineage>
        <taxon>Eukaryota</taxon>
        <taxon>Fungi</taxon>
        <taxon>Dikarya</taxon>
        <taxon>Ascomycota</taxon>
        <taxon>Pezizomycotina</taxon>
        <taxon>Sordariomycetes</taxon>
        <taxon>Xylariomycetidae</taxon>
        <taxon>Xylariales</taxon>
        <taxon>Hypoxylaceae</taxon>
        <taxon>Hypoxylon</taxon>
    </lineage>
</organism>
<proteinExistence type="predicted"/>
<accession>A0ACB9YP33</accession>